<feature type="binding site" evidence="7">
    <location>
        <position position="69"/>
    </location>
    <ligand>
        <name>tRNA</name>
        <dbReference type="ChEBI" id="CHEBI:17843"/>
    </ligand>
</feature>
<evidence type="ECO:0000313" key="10">
    <source>
        <dbReference type="EMBL" id="OGE37823.1"/>
    </source>
</evidence>
<dbReference type="SUPFAM" id="SSF53178">
    <property type="entry name" value="Peptidyl-tRNA hydrolase-like"/>
    <property type="match status" value="1"/>
</dbReference>
<dbReference type="PANTHER" id="PTHR17224:SF1">
    <property type="entry name" value="PEPTIDYL-TRNA HYDROLASE"/>
    <property type="match status" value="1"/>
</dbReference>
<accession>A0A1F5KA47</accession>
<dbReference type="Proteomes" id="UP000176527">
    <property type="component" value="Unassembled WGS sequence"/>
</dbReference>
<comment type="caution">
    <text evidence="10">The sequence shown here is derived from an EMBL/GenBank/DDBJ whole genome shotgun (WGS) entry which is preliminary data.</text>
</comment>
<feature type="binding site" evidence="7">
    <location>
        <position position="71"/>
    </location>
    <ligand>
        <name>tRNA</name>
        <dbReference type="ChEBI" id="CHEBI:17843"/>
    </ligand>
</feature>
<comment type="function">
    <text evidence="7">Catalyzes the release of premature peptidyl moieties from peptidyl-tRNA molecules trapped in stalled 50S ribosomal subunits, and thus maintains levels of free tRNAs and 50S ribosomes.</text>
</comment>
<keyword evidence="2 7" id="KW-0820">tRNA-binding</keyword>
<dbReference type="Gene3D" id="3.40.50.1470">
    <property type="entry name" value="Peptidyl-tRNA hydrolase"/>
    <property type="match status" value="1"/>
</dbReference>
<keyword evidence="4 7" id="KW-0694">RNA-binding</keyword>
<evidence type="ECO:0000256" key="8">
    <source>
        <dbReference type="RuleBase" id="RU000673"/>
    </source>
</evidence>
<organism evidence="10 11">
    <name type="scientific">Candidatus Daviesbacteria bacterium RIFCSPHIGHO2_12_FULL_37_11</name>
    <dbReference type="NCBI Taxonomy" id="1797777"/>
    <lineage>
        <taxon>Bacteria</taxon>
        <taxon>Candidatus Daviesiibacteriota</taxon>
    </lineage>
</organism>
<dbReference type="FunFam" id="3.40.50.1470:FF:000001">
    <property type="entry name" value="Peptidyl-tRNA hydrolase"/>
    <property type="match status" value="1"/>
</dbReference>
<sequence>MKLIIGLGNPGIKYEKTRHNLGFSLLDVYAKKHLGPEIVWELDRKFQVEILKQVQDDGSQLMLIKPLTFMNNSGQAVVALADYFKITAPEDIVIIHDDLDLILGKIKIRQGGAAGGHHGVESIINALGSDKFVRLRLGIGNERSHSGEHSRIAFNAEHFVLESFMPNEHSKVKHMLKQAVGALEALLNKGFEVAQNQYN</sequence>
<dbReference type="NCBIfam" id="TIGR00447">
    <property type="entry name" value="pth"/>
    <property type="match status" value="1"/>
</dbReference>
<dbReference type="GO" id="GO:0004045">
    <property type="term" value="F:peptidyl-tRNA hydrolase activity"/>
    <property type="evidence" value="ECO:0007669"/>
    <property type="project" value="UniProtKB-UniRule"/>
</dbReference>
<proteinExistence type="inferred from homology"/>
<dbReference type="GO" id="GO:0072344">
    <property type="term" value="P:rescue of stalled ribosome"/>
    <property type="evidence" value="ECO:0007669"/>
    <property type="project" value="UniProtKB-UniRule"/>
</dbReference>
<gene>
    <name evidence="7" type="primary">pth</name>
    <name evidence="10" type="ORF">A3F00_03195</name>
</gene>
<evidence type="ECO:0000256" key="9">
    <source>
        <dbReference type="RuleBase" id="RU004320"/>
    </source>
</evidence>
<comment type="function">
    <text evidence="7">Hydrolyzes ribosome-free peptidyl-tRNAs (with 1 or more amino acids incorporated), which drop off the ribosome during protein synthesis, or as a result of ribosome stalling.</text>
</comment>
<feature type="site" description="Discriminates between blocked and unblocked aminoacyl-tRNA" evidence="7">
    <location>
        <position position="9"/>
    </location>
</feature>
<evidence type="ECO:0000256" key="7">
    <source>
        <dbReference type="HAMAP-Rule" id="MF_00083"/>
    </source>
</evidence>
<protein>
    <recommendedName>
        <fullName evidence="6 7">Peptidyl-tRNA hydrolase</fullName>
        <shortName evidence="7">Pth</shortName>
        <ecNumber evidence="1 7">3.1.1.29</ecNumber>
    </recommendedName>
</protein>
<dbReference type="HAMAP" id="MF_00083">
    <property type="entry name" value="Pept_tRNA_hydro_bact"/>
    <property type="match status" value="1"/>
</dbReference>
<feature type="site" description="Stabilizes the basic form of H active site to accept a proton" evidence="7">
    <location>
        <position position="97"/>
    </location>
</feature>
<dbReference type="GO" id="GO:0005737">
    <property type="term" value="C:cytoplasm"/>
    <property type="evidence" value="ECO:0007669"/>
    <property type="project" value="UniProtKB-SubCell"/>
</dbReference>
<dbReference type="AlphaFoldDB" id="A0A1F5KA47"/>
<dbReference type="EMBL" id="MFDE01000036">
    <property type="protein sequence ID" value="OGE37823.1"/>
    <property type="molecule type" value="Genomic_DNA"/>
</dbReference>
<comment type="subcellular location">
    <subcellularLocation>
        <location evidence="7">Cytoplasm</location>
    </subcellularLocation>
</comment>
<comment type="caution">
    <text evidence="7">Lacks conserved residue(s) required for the propagation of feature annotation.</text>
</comment>
<evidence type="ECO:0000256" key="1">
    <source>
        <dbReference type="ARBA" id="ARBA00013260"/>
    </source>
</evidence>
<feature type="active site" description="Proton acceptor" evidence="7">
    <location>
        <position position="19"/>
    </location>
</feature>
<evidence type="ECO:0000256" key="5">
    <source>
        <dbReference type="ARBA" id="ARBA00038063"/>
    </source>
</evidence>
<dbReference type="PANTHER" id="PTHR17224">
    <property type="entry name" value="PEPTIDYL-TRNA HYDROLASE"/>
    <property type="match status" value="1"/>
</dbReference>
<evidence type="ECO:0000256" key="3">
    <source>
        <dbReference type="ARBA" id="ARBA00022801"/>
    </source>
</evidence>
<dbReference type="GO" id="GO:0000049">
    <property type="term" value="F:tRNA binding"/>
    <property type="evidence" value="ECO:0007669"/>
    <property type="project" value="UniProtKB-UniRule"/>
</dbReference>
<dbReference type="GO" id="GO:0006515">
    <property type="term" value="P:protein quality control for misfolded or incompletely synthesized proteins"/>
    <property type="evidence" value="ECO:0007669"/>
    <property type="project" value="UniProtKB-UniRule"/>
</dbReference>
<dbReference type="InterPro" id="IPR001328">
    <property type="entry name" value="Pept_tRNA_hydro"/>
</dbReference>
<keyword evidence="7" id="KW-0963">Cytoplasm</keyword>
<feature type="binding site" evidence="7">
    <location>
        <position position="14"/>
    </location>
    <ligand>
        <name>tRNA</name>
        <dbReference type="ChEBI" id="CHEBI:17843"/>
    </ligand>
</feature>
<evidence type="ECO:0000313" key="11">
    <source>
        <dbReference type="Proteomes" id="UP000176527"/>
    </source>
</evidence>
<dbReference type="EC" id="3.1.1.29" evidence="1 7"/>
<keyword evidence="3 7" id="KW-0378">Hydrolase</keyword>
<dbReference type="Pfam" id="PF01195">
    <property type="entry name" value="Pept_tRNA_hydro"/>
    <property type="match status" value="1"/>
</dbReference>
<dbReference type="PROSITE" id="PS01195">
    <property type="entry name" value="PEPT_TRNA_HYDROL_1"/>
    <property type="match status" value="1"/>
</dbReference>
<comment type="subunit">
    <text evidence="7">Monomer.</text>
</comment>
<evidence type="ECO:0000256" key="2">
    <source>
        <dbReference type="ARBA" id="ARBA00022555"/>
    </source>
</evidence>
<dbReference type="CDD" id="cd00462">
    <property type="entry name" value="PTH"/>
    <property type="match status" value="1"/>
</dbReference>
<evidence type="ECO:0000256" key="4">
    <source>
        <dbReference type="ARBA" id="ARBA00022884"/>
    </source>
</evidence>
<reference evidence="10 11" key="1">
    <citation type="journal article" date="2016" name="Nat. Commun.">
        <title>Thousands of microbial genomes shed light on interconnected biogeochemical processes in an aquifer system.</title>
        <authorList>
            <person name="Anantharaman K."/>
            <person name="Brown C.T."/>
            <person name="Hug L.A."/>
            <person name="Sharon I."/>
            <person name="Castelle C.J."/>
            <person name="Probst A.J."/>
            <person name="Thomas B.C."/>
            <person name="Singh A."/>
            <person name="Wilkins M.J."/>
            <person name="Karaoz U."/>
            <person name="Brodie E.L."/>
            <person name="Williams K.H."/>
            <person name="Hubbard S.S."/>
            <person name="Banfield J.F."/>
        </authorList>
    </citation>
    <scope>NUCLEOTIDE SEQUENCE [LARGE SCALE GENOMIC DNA]</scope>
</reference>
<name>A0A1F5KA47_9BACT</name>
<dbReference type="InterPro" id="IPR036416">
    <property type="entry name" value="Pept_tRNA_hydro_sf"/>
</dbReference>
<comment type="similarity">
    <text evidence="5 7 9">Belongs to the PTH family.</text>
</comment>
<evidence type="ECO:0000256" key="6">
    <source>
        <dbReference type="ARBA" id="ARBA00050038"/>
    </source>
</evidence>
<comment type="catalytic activity">
    <reaction evidence="7 8">
        <text>an N-acyl-L-alpha-aminoacyl-tRNA + H2O = an N-acyl-L-amino acid + a tRNA + H(+)</text>
        <dbReference type="Rhea" id="RHEA:54448"/>
        <dbReference type="Rhea" id="RHEA-COMP:10123"/>
        <dbReference type="Rhea" id="RHEA-COMP:13883"/>
        <dbReference type="ChEBI" id="CHEBI:15377"/>
        <dbReference type="ChEBI" id="CHEBI:15378"/>
        <dbReference type="ChEBI" id="CHEBI:59874"/>
        <dbReference type="ChEBI" id="CHEBI:78442"/>
        <dbReference type="ChEBI" id="CHEBI:138191"/>
        <dbReference type="EC" id="3.1.1.29"/>
    </reaction>
</comment>
<dbReference type="InterPro" id="IPR018171">
    <property type="entry name" value="Pept_tRNA_hydro_CS"/>
</dbReference>